<organism evidence="9 10">
    <name type="scientific">Actinorhabdospora filicis</name>
    <dbReference type="NCBI Taxonomy" id="1785913"/>
    <lineage>
        <taxon>Bacteria</taxon>
        <taxon>Bacillati</taxon>
        <taxon>Actinomycetota</taxon>
        <taxon>Actinomycetes</taxon>
        <taxon>Micromonosporales</taxon>
        <taxon>Micromonosporaceae</taxon>
        <taxon>Actinorhabdospora</taxon>
    </lineage>
</organism>
<dbReference type="GO" id="GO:0055085">
    <property type="term" value="P:transmembrane transport"/>
    <property type="evidence" value="ECO:0007669"/>
    <property type="project" value="InterPro"/>
</dbReference>
<keyword evidence="3" id="KW-1003">Cell membrane</keyword>
<evidence type="ECO:0000256" key="5">
    <source>
        <dbReference type="ARBA" id="ARBA00022989"/>
    </source>
</evidence>
<dbReference type="InterPro" id="IPR025966">
    <property type="entry name" value="OppC_N"/>
</dbReference>
<keyword evidence="2 7" id="KW-0813">Transport</keyword>
<name>A0A9W6SSC8_9ACTN</name>
<dbReference type="Proteomes" id="UP001165079">
    <property type="component" value="Unassembled WGS sequence"/>
</dbReference>
<evidence type="ECO:0000256" key="6">
    <source>
        <dbReference type="ARBA" id="ARBA00023136"/>
    </source>
</evidence>
<dbReference type="PANTHER" id="PTHR43386:SF6">
    <property type="entry name" value="ABC TRANSPORTER PERMEASE PROTEIN"/>
    <property type="match status" value="1"/>
</dbReference>
<keyword evidence="5 7" id="KW-1133">Transmembrane helix</keyword>
<feature type="domain" description="ABC transmembrane type-1" evidence="8">
    <location>
        <begin position="89"/>
        <end position="290"/>
    </location>
</feature>
<dbReference type="Gene3D" id="1.10.3720.10">
    <property type="entry name" value="MetI-like"/>
    <property type="match status" value="1"/>
</dbReference>
<dbReference type="InterPro" id="IPR035906">
    <property type="entry name" value="MetI-like_sf"/>
</dbReference>
<dbReference type="AlphaFoldDB" id="A0A9W6SSC8"/>
<comment type="subcellular location">
    <subcellularLocation>
        <location evidence="1 7">Cell membrane</location>
        <topology evidence="1 7">Multi-pass membrane protein</topology>
    </subcellularLocation>
</comment>
<dbReference type="GO" id="GO:0005886">
    <property type="term" value="C:plasma membrane"/>
    <property type="evidence" value="ECO:0007669"/>
    <property type="project" value="UniProtKB-SubCell"/>
</dbReference>
<dbReference type="Pfam" id="PF12911">
    <property type="entry name" value="OppC_N"/>
    <property type="match status" value="1"/>
</dbReference>
<feature type="transmembrane region" description="Helical" evidence="7">
    <location>
        <begin position="29"/>
        <end position="49"/>
    </location>
</feature>
<evidence type="ECO:0000256" key="1">
    <source>
        <dbReference type="ARBA" id="ARBA00004651"/>
    </source>
</evidence>
<dbReference type="PROSITE" id="PS50928">
    <property type="entry name" value="ABC_TM1"/>
    <property type="match status" value="1"/>
</dbReference>
<gene>
    <name evidence="9" type="ORF">Afil01_58910</name>
</gene>
<keyword evidence="6 7" id="KW-0472">Membrane</keyword>
<evidence type="ECO:0000256" key="3">
    <source>
        <dbReference type="ARBA" id="ARBA00022475"/>
    </source>
</evidence>
<sequence length="302" mass="32597">MSDVSTPKPSKQRSLWSDAFHDLRKRPTVIVSVVVLLVVFAIAFFPSLFTSVDYKQCDIALTKAGPVSGHPLGFDEFGCDLYSQAIYGAGPSIQLALMVVVITLLVGGFIGVLAGFYGRWVDAIFSRIVDIFSSVPFLLGSILLLAMFRDVDLPLISGQFELIIPAVLTLALFGWTNTMRLIRASVMEARSQDYVHAARSLGAADGRIMFRHILPNAMAPVVSLIPLSIGGLISAEATLSFLGLGIKPPSITWGIMISNGAGWFTGGYPRLLIVPSIFLIVTVLAFVLLGDAIRDALDPKLR</sequence>
<dbReference type="RefSeq" id="WP_285666414.1">
    <property type="nucleotide sequence ID" value="NZ_BSTX01000004.1"/>
</dbReference>
<dbReference type="Pfam" id="PF00528">
    <property type="entry name" value="BPD_transp_1"/>
    <property type="match status" value="1"/>
</dbReference>
<keyword evidence="4 7" id="KW-0812">Transmembrane</keyword>
<accession>A0A9W6SSC8</accession>
<feature type="transmembrane region" description="Helical" evidence="7">
    <location>
        <begin position="93"/>
        <end position="116"/>
    </location>
</feature>
<dbReference type="PANTHER" id="PTHR43386">
    <property type="entry name" value="OLIGOPEPTIDE TRANSPORT SYSTEM PERMEASE PROTEIN APPC"/>
    <property type="match status" value="1"/>
</dbReference>
<feature type="transmembrane region" description="Helical" evidence="7">
    <location>
        <begin position="217"/>
        <end position="235"/>
    </location>
</feature>
<dbReference type="EMBL" id="BSTX01000004">
    <property type="protein sequence ID" value="GLZ81084.1"/>
    <property type="molecule type" value="Genomic_DNA"/>
</dbReference>
<dbReference type="InterPro" id="IPR000515">
    <property type="entry name" value="MetI-like"/>
</dbReference>
<keyword evidence="10" id="KW-1185">Reference proteome</keyword>
<dbReference type="CDD" id="cd06261">
    <property type="entry name" value="TM_PBP2"/>
    <property type="match status" value="1"/>
</dbReference>
<dbReference type="SUPFAM" id="SSF161098">
    <property type="entry name" value="MetI-like"/>
    <property type="match status" value="1"/>
</dbReference>
<evidence type="ECO:0000256" key="7">
    <source>
        <dbReference type="RuleBase" id="RU363032"/>
    </source>
</evidence>
<feature type="transmembrane region" description="Helical" evidence="7">
    <location>
        <begin position="154"/>
        <end position="175"/>
    </location>
</feature>
<protein>
    <submittedName>
        <fullName evidence="9">Peptide ABC transporter permease</fullName>
    </submittedName>
</protein>
<feature type="transmembrane region" description="Helical" evidence="7">
    <location>
        <begin position="272"/>
        <end position="293"/>
    </location>
</feature>
<feature type="transmembrane region" description="Helical" evidence="7">
    <location>
        <begin position="128"/>
        <end position="148"/>
    </location>
</feature>
<proteinExistence type="inferred from homology"/>
<evidence type="ECO:0000256" key="2">
    <source>
        <dbReference type="ARBA" id="ARBA00022448"/>
    </source>
</evidence>
<comment type="caution">
    <text evidence="9">The sequence shown here is derived from an EMBL/GenBank/DDBJ whole genome shotgun (WGS) entry which is preliminary data.</text>
</comment>
<comment type="similarity">
    <text evidence="7">Belongs to the binding-protein-dependent transport system permease family.</text>
</comment>
<evidence type="ECO:0000256" key="4">
    <source>
        <dbReference type="ARBA" id="ARBA00022692"/>
    </source>
</evidence>
<evidence type="ECO:0000313" key="10">
    <source>
        <dbReference type="Proteomes" id="UP001165079"/>
    </source>
</evidence>
<dbReference type="InterPro" id="IPR050366">
    <property type="entry name" value="BP-dependent_transpt_permease"/>
</dbReference>
<evidence type="ECO:0000313" key="9">
    <source>
        <dbReference type="EMBL" id="GLZ81084.1"/>
    </source>
</evidence>
<evidence type="ECO:0000259" key="8">
    <source>
        <dbReference type="PROSITE" id="PS50928"/>
    </source>
</evidence>
<reference evidence="9" key="1">
    <citation type="submission" date="2023-03" db="EMBL/GenBank/DDBJ databases">
        <title>Actinorhabdospora filicis NBRC 111898.</title>
        <authorList>
            <person name="Ichikawa N."/>
            <person name="Sato H."/>
            <person name="Tonouchi N."/>
        </authorList>
    </citation>
    <scope>NUCLEOTIDE SEQUENCE</scope>
    <source>
        <strain evidence="9">NBRC 111898</strain>
    </source>
</reference>